<dbReference type="GeneID" id="97435127"/>
<reference evidence="1 2" key="1">
    <citation type="submission" date="2023-11" db="EMBL/GenBank/DDBJ databases">
        <title>30 novel species of actinomycetes from the DSMZ collection.</title>
        <authorList>
            <person name="Nouioui I."/>
        </authorList>
    </citation>
    <scope>NUCLEOTIDE SEQUENCE [LARGE SCALE GENOMIC DNA]</scope>
    <source>
        <strain evidence="1 2">DSM 41602</strain>
    </source>
</reference>
<dbReference type="EMBL" id="JAZBJQ010000021">
    <property type="protein sequence ID" value="MEE4587006.1"/>
    <property type="molecule type" value="Genomic_DNA"/>
</dbReference>
<organism evidence="1 2">
    <name type="scientific">Streptomyces antimycoticus</name>
    <dbReference type="NCBI Taxonomy" id="68175"/>
    <lineage>
        <taxon>Bacteria</taxon>
        <taxon>Bacillati</taxon>
        <taxon>Actinomycetota</taxon>
        <taxon>Actinomycetes</taxon>
        <taxon>Kitasatosporales</taxon>
        <taxon>Streptomycetaceae</taxon>
        <taxon>Streptomyces</taxon>
        <taxon>Streptomyces violaceusniger group</taxon>
    </lineage>
</organism>
<proteinExistence type="predicted"/>
<name>A0ABD5JF27_9ACTN</name>
<dbReference type="Proteomes" id="UP001354649">
    <property type="component" value="Unassembled WGS sequence"/>
</dbReference>
<accession>A0ABD5JF27</accession>
<gene>
    <name evidence="1" type="ORF">V2K49_28460</name>
</gene>
<evidence type="ECO:0000313" key="1">
    <source>
        <dbReference type="EMBL" id="MEE4587006.1"/>
    </source>
</evidence>
<comment type="caution">
    <text evidence="1">The sequence shown here is derived from an EMBL/GenBank/DDBJ whole genome shotgun (WGS) entry which is preliminary data.</text>
</comment>
<sequence>MHREPPPVWPDGARCAVMLSFDHIGRTGDVWFAPGAQIAGWWRSQARPPRSVA</sequence>
<evidence type="ECO:0000313" key="2">
    <source>
        <dbReference type="Proteomes" id="UP001354649"/>
    </source>
</evidence>
<dbReference type="AlphaFoldDB" id="A0ABD5JF27"/>
<protein>
    <submittedName>
        <fullName evidence="1">Uncharacterized protein</fullName>
    </submittedName>
</protein>
<dbReference type="RefSeq" id="WP_156107473.1">
    <property type="nucleotide sequence ID" value="NZ_CP108856.1"/>
</dbReference>